<proteinExistence type="inferred from homology"/>
<reference evidence="11" key="1">
    <citation type="journal article" date="1996" name="J. Ferment. Bioeng.">
        <title>Cloning and characterization of a chitosanase gene from the plant pathogenic fungus, Fusarium solani.</title>
        <authorList>
            <person name="Shimosaka M."/>
            <person name="Kumehara M."/>
            <person name="Zhang X.-Y."/>
            <person name="Nogawa M."/>
            <person name="Okazaki M."/>
        </authorList>
    </citation>
    <scope>NUCLEOTIDE SEQUENCE</scope>
    <source>
        <strain evidence="11">SUF 386</strain>
    </source>
</reference>
<dbReference type="EC" id="3.2.1.132" evidence="10"/>
<evidence type="ECO:0000256" key="7">
    <source>
        <dbReference type="ARBA" id="ARBA00023277"/>
    </source>
</evidence>
<sequence length="304" mass="31876">MPSLRNTLLASLLAASVSGRDVPANVKTFKDSIIKQGSCKSTLATGFFSSDGDSGTYSYCGDHVKDYNVIYLQGKNGKLVNMDIDCDGVQGSPADDGRCGSSGDTQSITSFQWVLESYGTSQKDLDANIHPYIVFGNEGTKKGWKTFDPEKHGIKPLSVMAVVCGNKMFYGIWGDENGDDGDQPMVGEASISLATACFGKSMNGNFGHSDDDVLYIAFPGADAVPGAKGAKWNAKNFDEFQTSITSLGDKLIKRIGGTNNGGGDTGGGSGNTCSWPGHCQGAACKTGDDCSDDLICTKGKCSPP</sequence>
<evidence type="ECO:0000256" key="9">
    <source>
        <dbReference type="ARBA" id="ARBA00023326"/>
    </source>
</evidence>
<keyword evidence="6 10" id="KW-0378">Hydrolase</keyword>
<evidence type="ECO:0000256" key="4">
    <source>
        <dbReference type="ARBA" id="ARBA00022525"/>
    </source>
</evidence>
<keyword evidence="8 10" id="KW-0326">Glycosidase</keyword>
<protein>
    <recommendedName>
        <fullName evidence="10">Endo-chitosanase</fullName>
        <ecNumber evidence="10">3.2.1.132</ecNumber>
    </recommendedName>
</protein>
<organism evidence="11">
    <name type="scientific">Fusarium solani subsp. phaseoli</name>
    <name type="common">Nectria haematococca</name>
    <dbReference type="NCBI Taxonomy" id="120645"/>
    <lineage>
        <taxon>Eukaryota</taxon>
        <taxon>Fungi</taxon>
        <taxon>Dikarya</taxon>
        <taxon>Ascomycota</taxon>
        <taxon>Pezizomycotina</taxon>
        <taxon>Sordariomycetes</taxon>
        <taxon>Hypocreomycetidae</taxon>
        <taxon>Hypocreales</taxon>
        <taxon>Nectriaceae</taxon>
        <taxon>Fusarium</taxon>
        <taxon>Fusarium solani species complex</taxon>
    </lineage>
</organism>
<evidence type="ECO:0000256" key="2">
    <source>
        <dbReference type="ARBA" id="ARBA00004613"/>
    </source>
</evidence>
<gene>
    <name evidence="11" type="primary">csn</name>
</gene>
<dbReference type="InterPro" id="IPR009939">
    <property type="entry name" value="Chitosanase_fungal"/>
</dbReference>
<comment type="function">
    <text evidence="10">Chitosanase catalyzing the endo-type cleavage of chitosan, the deacylated form of chitin. Chitosanase may be crucial in the degradation of the deacetylated portion of chitin in the fungal cell wall.</text>
</comment>
<feature type="chain" id="PRO_5005142332" description="Endo-chitosanase" evidence="10">
    <location>
        <begin position="20"/>
        <end position="304"/>
    </location>
</feature>
<accession>Q00867</accession>
<evidence type="ECO:0000256" key="10">
    <source>
        <dbReference type="RuleBase" id="RU361208"/>
    </source>
</evidence>
<keyword evidence="4" id="KW-0964">Secreted</keyword>
<feature type="signal peptide" evidence="10">
    <location>
        <begin position="1"/>
        <end position="19"/>
    </location>
</feature>
<dbReference type="PANTHER" id="PTHR42061:SF6">
    <property type="entry name" value="ENDO-CHITOSANASE"/>
    <property type="match status" value="1"/>
</dbReference>
<evidence type="ECO:0000256" key="1">
    <source>
        <dbReference type="ARBA" id="ARBA00000405"/>
    </source>
</evidence>
<dbReference type="EMBL" id="D85388">
    <property type="protein sequence ID" value="BAA12799.1"/>
    <property type="molecule type" value="Genomic_DNA"/>
</dbReference>
<comment type="catalytic activity">
    <reaction evidence="1 10">
        <text>Endohydrolysis of beta-(1-&gt;4)-linkages between D-glucosamine residues in a partly acetylated chitosan.</text>
        <dbReference type="EC" id="3.2.1.132"/>
    </reaction>
</comment>
<keyword evidence="5 10" id="KW-0732">Signal</keyword>
<keyword evidence="7" id="KW-0119">Carbohydrate metabolism</keyword>
<evidence type="ECO:0000256" key="5">
    <source>
        <dbReference type="ARBA" id="ARBA00022729"/>
    </source>
</evidence>
<name>Q00867_FUSSH</name>
<dbReference type="CAZy" id="GH75">
    <property type="family name" value="Glycoside Hydrolase Family 75"/>
</dbReference>
<evidence type="ECO:0000313" key="11">
    <source>
        <dbReference type="EMBL" id="BAA12799.1"/>
    </source>
</evidence>
<dbReference type="GO" id="GO:0000272">
    <property type="term" value="P:polysaccharide catabolic process"/>
    <property type="evidence" value="ECO:0007669"/>
    <property type="project" value="UniProtKB-KW"/>
</dbReference>
<evidence type="ECO:0000256" key="6">
    <source>
        <dbReference type="ARBA" id="ARBA00022801"/>
    </source>
</evidence>
<keyword evidence="9 10" id="KW-0624">Polysaccharide degradation</keyword>
<evidence type="ECO:0000256" key="8">
    <source>
        <dbReference type="ARBA" id="ARBA00023295"/>
    </source>
</evidence>
<dbReference type="GO" id="GO:0016977">
    <property type="term" value="F:chitosanase activity"/>
    <property type="evidence" value="ECO:0007669"/>
    <property type="project" value="UniProtKB-EC"/>
</dbReference>
<evidence type="ECO:0000256" key="3">
    <source>
        <dbReference type="ARBA" id="ARBA00007799"/>
    </source>
</evidence>
<comment type="similarity">
    <text evidence="3 10">Belongs to the glycosyl hydrolase 75 family.</text>
</comment>
<comment type="subcellular location">
    <subcellularLocation>
        <location evidence="2 10">Secreted</location>
    </subcellularLocation>
</comment>
<reference evidence="11" key="2">
    <citation type="submission" date="1996-05" db="EMBL/GenBank/DDBJ databases">
        <title>Cloning and characterization of a chitosanase gene from the plant pathogenic fungus, Fusarium solani.</title>
        <authorList>
            <person name="Shimosaka M."/>
            <person name="Kumehara M."/>
            <person name="Nogawa M."/>
            <person name="Okazaki M."/>
        </authorList>
    </citation>
    <scope>NUCLEOTIDE SEQUENCE</scope>
    <source>
        <strain evidence="11">SUF 386</strain>
    </source>
</reference>
<dbReference type="GO" id="GO:0005576">
    <property type="term" value="C:extracellular region"/>
    <property type="evidence" value="ECO:0007669"/>
    <property type="project" value="UniProtKB-SubCell"/>
</dbReference>
<dbReference type="PANTHER" id="PTHR42061">
    <property type="entry name" value="ENDO-CHITOSANASE"/>
    <property type="match status" value="1"/>
</dbReference>
<dbReference type="AlphaFoldDB" id="Q00867"/>
<dbReference type="Pfam" id="PF07335">
    <property type="entry name" value="Glyco_hydro_75"/>
    <property type="match status" value="1"/>
</dbReference>